<dbReference type="PRINTS" id="PR00598">
    <property type="entry name" value="HTHMARR"/>
</dbReference>
<dbReference type="GO" id="GO:0006950">
    <property type="term" value="P:response to stress"/>
    <property type="evidence" value="ECO:0007669"/>
    <property type="project" value="TreeGrafter"/>
</dbReference>
<keyword evidence="2" id="KW-0238">DNA-binding</keyword>
<dbReference type="InterPro" id="IPR036390">
    <property type="entry name" value="WH_DNA-bd_sf"/>
</dbReference>
<protein>
    <submittedName>
        <fullName evidence="2">DNA-binding transcriptional regulator, MarR family</fullName>
    </submittedName>
</protein>
<dbReference type="InterPro" id="IPR000835">
    <property type="entry name" value="HTH_MarR-typ"/>
</dbReference>
<gene>
    <name evidence="2" type="ORF">SAMN02927914_04151</name>
</gene>
<dbReference type="RefSeq" id="WP_244529728.1">
    <property type="nucleotide sequence ID" value="NZ_FMXM01000013.1"/>
</dbReference>
<dbReference type="AlphaFoldDB" id="A0A1G5Z346"/>
<dbReference type="STRING" id="1165689.SAMN02927914_04151"/>
<evidence type="ECO:0000259" key="1">
    <source>
        <dbReference type="PROSITE" id="PS50995"/>
    </source>
</evidence>
<dbReference type="PROSITE" id="PS50995">
    <property type="entry name" value="HTH_MARR_2"/>
    <property type="match status" value="1"/>
</dbReference>
<dbReference type="InterPro" id="IPR039422">
    <property type="entry name" value="MarR/SlyA-like"/>
</dbReference>
<dbReference type="EMBL" id="FMXM01000013">
    <property type="protein sequence ID" value="SDA89184.1"/>
    <property type="molecule type" value="Genomic_DNA"/>
</dbReference>
<feature type="domain" description="HTH marR-type" evidence="1">
    <location>
        <begin position="27"/>
        <end position="159"/>
    </location>
</feature>
<organism evidence="2 3">
    <name type="scientific">Mesorhizobium qingshengii</name>
    <dbReference type="NCBI Taxonomy" id="1165689"/>
    <lineage>
        <taxon>Bacteria</taxon>
        <taxon>Pseudomonadati</taxon>
        <taxon>Pseudomonadota</taxon>
        <taxon>Alphaproteobacteria</taxon>
        <taxon>Hyphomicrobiales</taxon>
        <taxon>Phyllobacteriaceae</taxon>
        <taxon>Mesorhizobium</taxon>
    </lineage>
</organism>
<dbReference type="PANTHER" id="PTHR33164:SF43">
    <property type="entry name" value="HTH-TYPE TRANSCRIPTIONAL REPRESSOR YETL"/>
    <property type="match status" value="1"/>
</dbReference>
<dbReference type="GO" id="GO:0003677">
    <property type="term" value="F:DNA binding"/>
    <property type="evidence" value="ECO:0007669"/>
    <property type="project" value="UniProtKB-KW"/>
</dbReference>
<dbReference type="Gene3D" id="1.10.10.10">
    <property type="entry name" value="Winged helix-like DNA-binding domain superfamily/Winged helix DNA-binding domain"/>
    <property type="match status" value="1"/>
</dbReference>
<reference evidence="2 3" key="1">
    <citation type="submission" date="2016-10" db="EMBL/GenBank/DDBJ databases">
        <authorList>
            <person name="de Groot N.N."/>
        </authorList>
    </citation>
    <scope>NUCLEOTIDE SEQUENCE [LARGE SCALE GENOMIC DNA]</scope>
    <source>
        <strain evidence="2 3">CGMCC 1.12097</strain>
    </source>
</reference>
<dbReference type="PANTHER" id="PTHR33164">
    <property type="entry name" value="TRANSCRIPTIONAL REGULATOR, MARR FAMILY"/>
    <property type="match status" value="1"/>
</dbReference>
<evidence type="ECO:0000313" key="2">
    <source>
        <dbReference type="EMBL" id="SDA89184.1"/>
    </source>
</evidence>
<dbReference type="Proteomes" id="UP000198588">
    <property type="component" value="Unassembled WGS sequence"/>
</dbReference>
<dbReference type="SMART" id="SM00347">
    <property type="entry name" value="HTH_MARR"/>
    <property type="match status" value="1"/>
</dbReference>
<dbReference type="GO" id="GO:0003700">
    <property type="term" value="F:DNA-binding transcription factor activity"/>
    <property type="evidence" value="ECO:0007669"/>
    <property type="project" value="InterPro"/>
</dbReference>
<dbReference type="Pfam" id="PF12802">
    <property type="entry name" value="MarR_2"/>
    <property type="match status" value="1"/>
</dbReference>
<name>A0A1G5Z346_9HYPH</name>
<proteinExistence type="predicted"/>
<evidence type="ECO:0000313" key="3">
    <source>
        <dbReference type="Proteomes" id="UP000198588"/>
    </source>
</evidence>
<dbReference type="InterPro" id="IPR036388">
    <property type="entry name" value="WH-like_DNA-bd_sf"/>
</dbReference>
<sequence>MIDYTMDDTEVHASTAARGAMAEDALDAQIGYNLRRASAFALNDFAVELADAALRPVTYGMLALIDERPGIRAAELCRLLGMKSANMAPLLAELEERGLVERDDHAEDKRVRVLTLTPAAREAMPRWRQQVRRHEDRFLHRLTKKDRATLLRMLRLIWTDED</sequence>
<dbReference type="SUPFAM" id="SSF46785">
    <property type="entry name" value="Winged helix' DNA-binding domain"/>
    <property type="match status" value="1"/>
</dbReference>
<accession>A0A1G5Z346</accession>